<gene>
    <name evidence="2" type="ORF">B296_00019758</name>
</gene>
<organism evidence="2 3">
    <name type="scientific">Ensete ventricosum</name>
    <name type="common">Abyssinian banana</name>
    <name type="synonym">Musa ensete</name>
    <dbReference type="NCBI Taxonomy" id="4639"/>
    <lineage>
        <taxon>Eukaryota</taxon>
        <taxon>Viridiplantae</taxon>
        <taxon>Streptophyta</taxon>
        <taxon>Embryophyta</taxon>
        <taxon>Tracheophyta</taxon>
        <taxon>Spermatophyta</taxon>
        <taxon>Magnoliopsida</taxon>
        <taxon>Liliopsida</taxon>
        <taxon>Zingiberales</taxon>
        <taxon>Musaceae</taxon>
        <taxon>Ensete</taxon>
    </lineage>
</organism>
<evidence type="ECO:0000313" key="2">
    <source>
        <dbReference type="EMBL" id="RRT74683.1"/>
    </source>
</evidence>
<protein>
    <submittedName>
        <fullName evidence="2">Uncharacterized protein</fullName>
    </submittedName>
</protein>
<reference evidence="2 3" key="1">
    <citation type="journal article" date="2014" name="Agronomy (Basel)">
        <title>A Draft Genome Sequence for Ensete ventricosum, the Drought-Tolerant Tree Against Hunger.</title>
        <authorList>
            <person name="Harrison J."/>
            <person name="Moore K.A."/>
            <person name="Paszkiewicz K."/>
            <person name="Jones T."/>
            <person name="Grant M."/>
            <person name="Ambacheew D."/>
            <person name="Muzemil S."/>
            <person name="Studholme D.J."/>
        </authorList>
    </citation>
    <scope>NUCLEOTIDE SEQUENCE [LARGE SCALE GENOMIC DNA]</scope>
</reference>
<feature type="compositionally biased region" description="Polar residues" evidence="1">
    <location>
        <begin position="129"/>
        <end position="145"/>
    </location>
</feature>
<proteinExistence type="predicted"/>
<accession>A0A427AEL1</accession>
<feature type="region of interest" description="Disordered" evidence="1">
    <location>
        <begin position="122"/>
        <end position="153"/>
    </location>
</feature>
<comment type="caution">
    <text evidence="2">The sequence shown here is derived from an EMBL/GenBank/DDBJ whole genome shotgun (WGS) entry which is preliminary data.</text>
</comment>
<sequence length="153" mass="16823">MVWAVRIGPTEYRYVDRPLPGGTMRLPARGRGDASCLLKIEAKGYHRLSQAEGRRKVLGERRKIWSGAHRGKLLKKFGVGRQIIRSGAPAKARDTMAEDTSVAATKQINVKGWNYCSCVQQSSKHRSSESGTSVDMRKNTTTTGADSEMKSAA</sequence>
<name>A0A427AEL1_ENSVE</name>
<evidence type="ECO:0000256" key="1">
    <source>
        <dbReference type="SAM" id="MobiDB-lite"/>
    </source>
</evidence>
<dbReference type="AlphaFoldDB" id="A0A427AEL1"/>
<dbReference type="EMBL" id="AMZH03002705">
    <property type="protein sequence ID" value="RRT74683.1"/>
    <property type="molecule type" value="Genomic_DNA"/>
</dbReference>
<dbReference type="Proteomes" id="UP000287651">
    <property type="component" value="Unassembled WGS sequence"/>
</dbReference>
<evidence type="ECO:0000313" key="3">
    <source>
        <dbReference type="Proteomes" id="UP000287651"/>
    </source>
</evidence>